<dbReference type="InterPro" id="IPR000635">
    <property type="entry name" value="Viral_ssDNA-bd"/>
</dbReference>
<dbReference type="SUPFAM" id="SSF118208">
    <property type="entry name" value="Viral ssDNA binding protein"/>
    <property type="match status" value="1"/>
</dbReference>
<evidence type="ECO:0000313" key="5">
    <source>
        <dbReference type="Proteomes" id="UP001142430"/>
    </source>
</evidence>
<name>A0A9Q8QWU5_9GAMA</name>
<evidence type="ECO:0000256" key="1">
    <source>
        <dbReference type="ARBA" id="ARBA00022562"/>
    </source>
</evidence>
<accession>A0A9Q8QWU5</accession>
<evidence type="ECO:0000256" key="3">
    <source>
        <dbReference type="ARBA" id="ARBA00023125"/>
    </source>
</evidence>
<keyword evidence="1" id="KW-1048">Host nucleus</keyword>
<dbReference type="Pfam" id="PF00747">
    <property type="entry name" value="Viral_DNA_bp"/>
    <property type="match status" value="1"/>
</dbReference>
<evidence type="ECO:0000256" key="2">
    <source>
        <dbReference type="ARBA" id="ARBA00022705"/>
    </source>
</evidence>
<proteinExistence type="inferred from homology"/>
<dbReference type="GO" id="GO:0006260">
    <property type="term" value="P:DNA replication"/>
    <property type="evidence" value="ECO:0007669"/>
    <property type="project" value="UniProtKB-KW"/>
</dbReference>
<dbReference type="GO" id="GO:0003697">
    <property type="term" value="F:single-stranded DNA binding"/>
    <property type="evidence" value="ECO:0007669"/>
    <property type="project" value="InterPro"/>
</dbReference>
<dbReference type="GO" id="GO:0042025">
    <property type="term" value="C:host cell nucleus"/>
    <property type="evidence" value="ECO:0007669"/>
    <property type="project" value="InterPro"/>
</dbReference>
<protein>
    <submittedName>
        <fullName evidence="4">Major DNA-binding protein</fullName>
    </submittedName>
</protein>
<dbReference type="EMBL" id="OK337614">
    <property type="protein sequence ID" value="UNP64514.1"/>
    <property type="molecule type" value="Genomic_DNA"/>
</dbReference>
<reference evidence="4" key="1">
    <citation type="submission" date="2021-09" db="EMBL/GenBank/DDBJ databases">
        <title>The complete genome of the Saguinine gammaherpesvirus 1 (SgGHV-1).</title>
        <authorList>
            <person name="Marti-Carreras J."/>
            <person name="Maes P."/>
        </authorList>
    </citation>
    <scope>NUCLEOTIDE SEQUENCE</scope>
    <source>
        <strain evidence="4">S338D</strain>
    </source>
</reference>
<dbReference type="InterPro" id="IPR035989">
    <property type="entry name" value="DBP_sf"/>
</dbReference>
<keyword evidence="2" id="KW-0235">DNA replication</keyword>
<evidence type="ECO:0000313" key="4">
    <source>
        <dbReference type="EMBL" id="UNP64514.1"/>
    </source>
</evidence>
<dbReference type="Proteomes" id="UP001142430">
    <property type="component" value="Segment"/>
</dbReference>
<keyword evidence="3 4" id="KW-0238">DNA-binding</keyword>
<dbReference type="HAMAP" id="MF_04007">
    <property type="entry name" value="HSV_DNBI"/>
    <property type="match status" value="1"/>
</dbReference>
<dbReference type="Gene3D" id="1.20.190.40">
    <property type="entry name" value="Viral ssDNA binding protein, head domain"/>
    <property type="match status" value="2"/>
</dbReference>
<sequence>MANKNNTASTDDNMASRAPIGPCGYIYLYPTADFPIKEASLLGNRYASSDVLSLPLLKGLTVEEDFHFNVKAVHKQLDINTLSVKVTTFHREVIVFHNAELFDPIFHGPGLDALCEESRTLFGFSKFTPREHLKENTDLQKIFKERLDLKNVIGAVIVSEGFKERLYSGKLFPIPSEQTSETIGGYMIRKCPLYDSDLIGMRGVEPFYSEAVSKYLHDTTFTCIAQAIRVKNVQAVIDALEDQFLNDYYKIPKLDGNKEFSNQLPRADANILKIIDCAATELAVSYGISFIEAPQEPSPLLDYTTWSIFENCPNMEDRLAALNAWNAKQAIHLNTQILATNSILYLTRVSKTNSKTPGECSGFNSFFLQHGLENLADATHTETGELCFGGSQASLLSGNSYTIYHLAYSASLSPHNLARHCYYLQFYPSQRATSSSNCSISHYVGTTATSNLCQLCSGECPASCLNTLFQRLKDRFPPVISSQRRDPYVITGVASQYNDLEILGNFASFREKDEDHGQADPSQRYTYWQMIQSLTEKLESLGISEGDDGNIISDMASFLKTFKEVDVIVENEALKFFNAMVRSNVNFRETIKHAHHVVQYNCNQYWQPPCSSFLLIYYKTLLTIIQDICLPSCMLYEQDNPHNGQLPSEWLRTHYQTLWTNFKGSCFDKGVLTGTEAKVTHKDHFCDFFDVDAATRGNSICTKKQVRLTRAVITIPKVIKIKNRIIFSNSTGSETIQSSFLKTNQKGNYIVTGPFMKFLNMYHRILFPTTKMSALFTWHNYFKTKSIPVTEHVSKELVSEFVNYIDTNSKYYDETNVLDVVPDNILTYAKLKLNNVILRTSGQTQYFATTIQALSPRLSKVEATDYPHVLGNLPVTNTESYLQEVKGKEVTMVQTTVKDSVSLMGRLRPIVTLPIIVNKYNGINGNNGIFHCGNFGYFIGRGVDRNLISDSFNRKGTQNIGMRKRHIFMTPFTGNLLKKSVQPLQVSYEIELVKKAILGILTDCTNIDPCQGVALELVRHLGPACATLTEDDLQFYLGEYCAVTDDIMNYLKILEEHEAWTVSDATTVLDQATCDEVPELITIESTIDASCTDVAVSLPTAPLAGKKRKLNSLISELDI</sequence>
<dbReference type="InterPro" id="IPR043031">
    <property type="entry name" value="Viral_ssDBP_head"/>
</dbReference>
<organism evidence="4 5">
    <name type="scientific">Saguinine gammaherpesvirus 1</name>
    <dbReference type="NCBI Taxonomy" id="2169901"/>
    <lineage>
        <taxon>Viruses</taxon>
        <taxon>Duplodnaviria</taxon>
        <taxon>Heunggongvirae</taxon>
        <taxon>Peploviricota</taxon>
        <taxon>Herviviricetes</taxon>
        <taxon>Herpesvirales</taxon>
        <taxon>Orthoherpesviridae</taxon>
        <taxon>Gammaherpesvirinae</taxon>
    </lineage>
</organism>